<feature type="compositionally biased region" description="Polar residues" evidence="11">
    <location>
        <begin position="275"/>
        <end position="285"/>
    </location>
</feature>
<dbReference type="FunCoup" id="A0A7M7SUU8">
    <property type="interactions" value="403"/>
</dbReference>
<dbReference type="OrthoDB" id="9818824at2759"/>
<dbReference type="CDD" id="cd00637">
    <property type="entry name" value="7tm_classA_rhodopsin-like"/>
    <property type="match status" value="1"/>
</dbReference>
<dbReference type="PRINTS" id="PR00237">
    <property type="entry name" value="GPCRRHODOPSN"/>
</dbReference>
<dbReference type="SMART" id="SM01381">
    <property type="entry name" value="7TM_GPCR_Srsx"/>
    <property type="match status" value="1"/>
</dbReference>
<evidence type="ECO:0000256" key="4">
    <source>
        <dbReference type="ARBA" id="ARBA00022692"/>
    </source>
</evidence>
<evidence type="ECO:0000259" key="13">
    <source>
        <dbReference type="PROSITE" id="PS50262"/>
    </source>
</evidence>
<evidence type="ECO:0000256" key="9">
    <source>
        <dbReference type="ARBA" id="ARBA00023224"/>
    </source>
</evidence>
<comment type="subcellular location">
    <subcellularLocation>
        <location evidence="1">Cell membrane</location>
        <topology evidence="1">Multi-pass membrane protein</topology>
    </subcellularLocation>
</comment>
<dbReference type="PROSITE" id="PS50262">
    <property type="entry name" value="G_PROTEIN_RECEP_F1_2"/>
    <property type="match status" value="1"/>
</dbReference>
<evidence type="ECO:0000256" key="10">
    <source>
        <dbReference type="RuleBase" id="RU000688"/>
    </source>
</evidence>
<dbReference type="PANTHER" id="PTHR24228:SF72">
    <property type="entry name" value="G-PROTEIN COUPLED RECEPTORS FAMILY 1 PROFILE DOMAIN-CONTAINING PROTEIN"/>
    <property type="match status" value="1"/>
</dbReference>
<evidence type="ECO:0000313" key="15">
    <source>
        <dbReference type="Proteomes" id="UP000007110"/>
    </source>
</evidence>
<reference evidence="14" key="2">
    <citation type="submission" date="2021-01" db="UniProtKB">
        <authorList>
            <consortium name="EnsemblMetazoa"/>
        </authorList>
    </citation>
    <scope>IDENTIFICATION</scope>
</reference>
<name>A0A7M7SUU8_STRPU</name>
<evidence type="ECO:0000256" key="6">
    <source>
        <dbReference type="ARBA" id="ARBA00023040"/>
    </source>
</evidence>
<comment type="similarity">
    <text evidence="2 10">Belongs to the G-protein coupled receptor 1 family.</text>
</comment>
<evidence type="ECO:0000256" key="3">
    <source>
        <dbReference type="ARBA" id="ARBA00022475"/>
    </source>
</evidence>
<evidence type="ECO:0000256" key="11">
    <source>
        <dbReference type="SAM" id="MobiDB-lite"/>
    </source>
</evidence>
<feature type="transmembrane region" description="Helical" evidence="12">
    <location>
        <begin position="95"/>
        <end position="116"/>
    </location>
</feature>
<keyword evidence="3" id="KW-1003">Cell membrane</keyword>
<feature type="region of interest" description="Disordered" evidence="11">
    <location>
        <begin position="263"/>
        <end position="298"/>
    </location>
</feature>
<keyword evidence="8 10" id="KW-0675">Receptor</keyword>
<keyword evidence="9 10" id="KW-0807">Transducer</keyword>
<keyword evidence="5 12" id="KW-1133">Transmembrane helix</keyword>
<dbReference type="InterPro" id="IPR017452">
    <property type="entry name" value="GPCR_Rhodpsn_7TM"/>
</dbReference>
<evidence type="ECO:0000313" key="14">
    <source>
        <dbReference type="EnsemblMetazoa" id="XP_030833097"/>
    </source>
</evidence>
<dbReference type="SUPFAM" id="SSF81321">
    <property type="entry name" value="Family A G protein-coupled receptor-like"/>
    <property type="match status" value="1"/>
</dbReference>
<dbReference type="RefSeq" id="XP_030833097.1">
    <property type="nucleotide sequence ID" value="XM_030977237.1"/>
</dbReference>
<evidence type="ECO:0000256" key="12">
    <source>
        <dbReference type="SAM" id="Phobius"/>
    </source>
</evidence>
<dbReference type="FunFam" id="1.20.1070.10:FF:000340">
    <property type="entry name" value="Uncharacterized protein"/>
    <property type="match status" value="1"/>
</dbReference>
<feature type="transmembrane region" description="Helical" evidence="12">
    <location>
        <begin position="349"/>
        <end position="370"/>
    </location>
</feature>
<dbReference type="OMA" id="NTCINPM"/>
<feature type="domain" description="G-protein coupled receptors family 1 profile" evidence="13">
    <location>
        <begin position="78"/>
        <end position="368"/>
    </location>
</feature>
<evidence type="ECO:0000256" key="1">
    <source>
        <dbReference type="ARBA" id="ARBA00004651"/>
    </source>
</evidence>
<accession>A0A7M7SUU8</accession>
<dbReference type="Gene3D" id="1.20.1070.10">
    <property type="entry name" value="Rhodopsin 7-helix transmembrane proteins"/>
    <property type="match status" value="1"/>
</dbReference>
<dbReference type="PRINTS" id="PR01012">
    <property type="entry name" value="NRPEPTIDEYR"/>
</dbReference>
<feature type="transmembrane region" description="Helical" evidence="12">
    <location>
        <begin position="62"/>
        <end position="88"/>
    </location>
</feature>
<evidence type="ECO:0000256" key="7">
    <source>
        <dbReference type="ARBA" id="ARBA00023136"/>
    </source>
</evidence>
<keyword evidence="4 10" id="KW-0812">Transmembrane</keyword>
<feature type="transmembrane region" description="Helical" evidence="12">
    <location>
        <begin position="228"/>
        <end position="252"/>
    </location>
</feature>
<dbReference type="GO" id="GO:0005886">
    <property type="term" value="C:plasma membrane"/>
    <property type="evidence" value="ECO:0007669"/>
    <property type="project" value="UniProtKB-SubCell"/>
</dbReference>
<keyword evidence="7 12" id="KW-0472">Membrane</keyword>
<dbReference type="PANTHER" id="PTHR24228">
    <property type="entry name" value="B2 BRADYKININ RECEPTOR/ANGIOTENSIN II RECEPTOR"/>
    <property type="match status" value="1"/>
</dbReference>
<sequence length="408" mass="45290">MATTMTTINQSSTVSTMLSTSSSTVSQTMEYTEWNDTAFDTTMNMTTMTTTKDPLVSDTEALIMSIFLNIIALLGIVGNSIVIVSVVFSRKLQTVTNVFIIALCVTDLLVCITLPFQTFALISQDGWPLADWLCAAIGGITSICFGASVLLLVLIAFNRYFVITRPRSTCQRLYKPRNLFLMVASTYIYTFIMFAVLPLADIGMLGYSESYRICSWDDEHELSEVNDIIVGITFSVSFVVIVVCYIRIFLFIKKHHRAMLSHRSPSEGSVGVDNEFTSTEQTETQLPPPRSHNAASSNISEGRKVSGIKTVVLKREVEITKNLLMVIVSFFICIAPYSVSLLLPKGNSLSIFTGILLMFNTCINPMIYSFKHPTFKVVIRCVVGCRYADIPKPSLTLKKLLKLGRNAP</sequence>
<feature type="transmembrane region" description="Helical" evidence="12">
    <location>
        <begin position="323"/>
        <end position="343"/>
    </location>
</feature>
<dbReference type="GeneID" id="753109"/>
<keyword evidence="15" id="KW-1185">Reference proteome</keyword>
<proteinExistence type="inferred from homology"/>
<feature type="transmembrane region" description="Helical" evidence="12">
    <location>
        <begin position="136"/>
        <end position="157"/>
    </location>
</feature>
<dbReference type="Proteomes" id="UP000007110">
    <property type="component" value="Unassembled WGS sequence"/>
</dbReference>
<evidence type="ECO:0000256" key="5">
    <source>
        <dbReference type="ARBA" id="ARBA00022989"/>
    </source>
</evidence>
<protein>
    <recommendedName>
        <fullName evidence="13">G-protein coupled receptors family 1 profile domain-containing protein</fullName>
    </recommendedName>
</protein>
<dbReference type="AlphaFoldDB" id="A0A7M7SUU8"/>
<dbReference type="InParanoid" id="A0A7M7SUU8"/>
<reference evidence="15" key="1">
    <citation type="submission" date="2015-02" db="EMBL/GenBank/DDBJ databases">
        <title>Genome sequencing for Strongylocentrotus purpuratus.</title>
        <authorList>
            <person name="Murali S."/>
            <person name="Liu Y."/>
            <person name="Vee V."/>
            <person name="English A."/>
            <person name="Wang M."/>
            <person name="Skinner E."/>
            <person name="Han Y."/>
            <person name="Muzny D.M."/>
            <person name="Worley K.C."/>
            <person name="Gibbs R.A."/>
        </authorList>
    </citation>
    <scope>NUCLEOTIDE SEQUENCE</scope>
</reference>
<dbReference type="KEGG" id="spu:753109"/>
<dbReference type="EnsemblMetazoa" id="XM_030977237">
    <property type="protein sequence ID" value="XP_030833097"/>
    <property type="gene ID" value="LOC753109"/>
</dbReference>
<dbReference type="InterPro" id="IPR000276">
    <property type="entry name" value="GPCR_Rhodpsn"/>
</dbReference>
<dbReference type="GO" id="GO:0004983">
    <property type="term" value="F:neuropeptide Y receptor activity"/>
    <property type="evidence" value="ECO:0007669"/>
    <property type="project" value="InterPro"/>
</dbReference>
<dbReference type="InterPro" id="IPR000611">
    <property type="entry name" value="NPY_rcpt"/>
</dbReference>
<keyword evidence="6 10" id="KW-0297">G-protein coupled receptor</keyword>
<dbReference type="GO" id="GO:0007186">
    <property type="term" value="P:G protein-coupled receptor signaling pathway"/>
    <property type="evidence" value="ECO:0000318"/>
    <property type="project" value="GO_Central"/>
</dbReference>
<organism evidence="14 15">
    <name type="scientific">Strongylocentrotus purpuratus</name>
    <name type="common">Purple sea urchin</name>
    <dbReference type="NCBI Taxonomy" id="7668"/>
    <lineage>
        <taxon>Eukaryota</taxon>
        <taxon>Metazoa</taxon>
        <taxon>Echinodermata</taxon>
        <taxon>Eleutherozoa</taxon>
        <taxon>Echinozoa</taxon>
        <taxon>Echinoidea</taxon>
        <taxon>Euechinoidea</taxon>
        <taxon>Echinacea</taxon>
        <taxon>Camarodonta</taxon>
        <taxon>Echinidea</taxon>
        <taxon>Strongylocentrotidae</taxon>
        <taxon>Strongylocentrotus</taxon>
    </lineage>
</organism>
<dbReference type="Pfam" id="PF00001">
    <property type="entry name" value="7tm_1"/>
    <property type="match status" value="1"/>
</dbReference>
<dbReference type="PROSITE" id="PS00237">
    <property type="entry name" value="G_PROTEIN_RECEP_F1_1"/>
    <property type="match status" value="1"/>
</dbReference>
<evidence type="ECO:0000256" key="2">
    <source>
        <dbReference type="ARBA" id="ARBA00010663"/>
    </source>
</evidence>
<evidence type="ECO:0000256" key="8">
    <source>
        <dbReference type="ARBA" id="ARBA00023170"/>
    </source>
</evidence>
<feature type="transmembrane region" description="Helical" evidence="12">
    <location>
        <begin position="178"/>
        <end position="200"/>
    </location>
</feature>